<gene>
    <name evidence="2" type="ORF">BRADI_1g19735v3</name>
</gene>
<dbReference type="InterPro" id="IPR013094">
    <property type="entry name" value="AB_hydrolase_3"/>
</dbReference>
<accession>A0A0Q3KUU6</accession>
<reference evidence="2" key="2">
    <citation type="submission" date="2017-06" db="EMBL/GenBank/DDBJ databases">
        <title>WGS assembly of Brachypodium distachyon.</title>
        <authorList>
            <consortium name="The International Brachypodium Initiative"/>
            <person name="Lucas S."/>
            <person name="Harmon-Smith M."/>
            <person name="Lail K."/>
            <person name="Tice H."/>
            <person name="Grimwood J."/>
            <person name="Bruce D."/>
            <person name="Barry K."/>
            <person name="Shu S."/>
            <person name="Lindquist E."/>
            <person name="Wang M."/>
            <person name="Pitluck S."/>
            <person name="Vogel J.P."/>
            <person name="Garvin D.F."/>
            <person name="Mockler T.C."/>
            <person name="Schmutz J."/>
            <person name="Rokhsar D."/>
            <person name="Bevan M.W."/>
        </authorList>
    </citation>
    <scope>NUCLEOTIDE SEQUENCE</scope>
    <source>
        <strain evidence="2">Bd21</strain>
    </source>
</reference>
<keyword evidence="4" id="KW-1185">Reference proteome</keyword>
<name>A0A0Q3KUU6_BRADI</name>
<dbReference type="SUPFAM" id="SSF53474">
    <property type="entry name" value="alpha/beta-Hydrolases"/>
    <property type="match status" value="1"/>
</dbReference>
<dbReference type="PANTHER" id="PTHR23024:SF24">
    <property type="entry name" value="ALPHA_BETA HYDROLASE FOLD-3 DOMAIN-CONTAINING PROTEIN"/>
    <property type="match status" value="1"/>
</dbReference>
<dbReference type="Proteomes" id="UP000008810">
    <property type="component" value="Chromosome 1"/>
</dbReference>
<dbReference type="OrthoDB" id="408631at2759"/>
<dbReference type="Pfam" id="PF07859">
    <property type="entry name" value="Abhydrolase_3"/>
    <property type="match status" value="1"/>
</dbReference>
<dbReference type="Gene3D" id="3.40.50.1820">
    <property type="entry name" value="alpha/beta hydrolase"/>
    <property type="match status" value="1"/>
</dbReference>
<reference evidence="3" key="3">
    <citation type="submission" date="2018-08" db="UniProtKB">
        <authorList>
            <consortium name="EnsemblPlants"/>
        </authorList>
    </citation>
    <scope>IDENTIFICATION</scope>
    <source>
        <strain evidence="3">cv. Bd21</strain>
    </source>
</reference>
<evidence type="ECO:0000313" key="3">
    <source>
        <dbReference type="EnsemblPlants" id="KQK14953"/>
    </source>
</evidence>
<evidence type="ECO:0000313" key="4">
    <source>
        <dbReference type="Proteomes" id="UP000008810"/>
    </source>
</evidence>
<dbReference type="AlphaFoldDB" id="A0A0Q3KUU6"/>
<evidence type="ECO:0000313" key="2">
    <source>
        <dbReference type="EMBL" id="KQK14953.1"/>
    </source>
</evidence>
<dbReference type="EnsemblPlants" id="KQK14953">
    <property type="protein sequence ID" value="KQK14953"/>
    <property type="gene ID" value="BRADI_1g19735v3"/>
</dbReference>
<protein>
    <recommendedName>
        <fullName evidence="1">Alpha/beta hydrolase fold-3 domain-containing protein</fullName>
    </recommendedName>
</protein>
<reference evidence="2 3" key="1">
    <citation type="journal article" date="2010" name="Nature">
        <title>Genome sequencing and analysis of the model grass Brachypodium distachyon.</title>
        <authorList>
            <consortium name="International Brachypodium Initiative"/>
        </authorList>
    </citation>
    <scope>NUCLEOTIDE SEQUENCE [LARGE SCALE GENOMIC DNA]</scope>
    <source>
        <strain evidence="2 3">Bd21</strain>
    </source>
</reference>
<evidence type="ECO:0000259" key="1">
    <source>
        <dbReference type="Pfam" id="PF07859"/>
    </source>
</evidence>
<dbReference type="InterPro" id="IPR050466">
    <property type="entry name" value="Carboxylest/Gibb_receptor"/>
</dbReference>
<dbReference type="PANTHER" id="PTHR23024">
    <property type="entry name" value="ARYLACETAMIDE DEACETYLASE"/>
    <property type="match status" value="1"/>
</dbReference>
<dbReference type="Gramene" id="KQK14953">
    <property type="protein sequence ID" value="KQK14953"/>
    <property type="gene ID" value="BRADI_1g19735v3"/>
</dbReference>
<dbReference type="EMBL" id="CM000880">
    <property type="protein sequence ID" value="KQK14953.1"/>
    <property type="molecule type" value="Genomic_DNA"/>
</dbReference>
<dbReference type="GO" id="GO:0016787">
    <property type="term" value="F:hydrolase activity"/>
    <property type="evidence" value="ECO:0007669"/>
    <property type="project" value="InterPro"/>
</dbReference>
<sequence length="321" mass="34543">MEAAGGEKTTKRSAWLPWTVRVHVMALGAAGDWAQRPVGTVNRFLFLITDRRARAPTPRTAACAPLTTPVPLPVVVYFHGGGLFFFEQVSEAVGGLGPAGRHVRFARALGAAVVSVDYRLAPEHHFPAAYDDGEAALRYLAANDGIFSVSVDLSRCFLAGDSAGGNIAHHVAHRWTSDPQAQPSPDPALRLAGIILLQPYFGGEERTESELSLGGVAPVAFFPVAADRNHPAAHVTGEAGPEPELGEGFLPAMVAVGGLDPLQDWQRRYAAMLLRRKGKKAVRLVEFPDAIHCFYMFPELPDAGKLVEETKAFIQTCTAHH</sequence>
<dbReference type="InParanoid" id="A0A0Q3KUU6"/>
<feature type="domain" description="Alpha/beta hydrolase fold-3" evidence="1">
    <location>
        <begin position="75"/>
        <end position="295"/>
    </location>
</feature>
<dbReference type="InterPro" id="IPR029058">
    <property type="entry name" value="AB_hydrolase_fold"/>
</dbReference>
<proteinExistence type="predicted"/>
<organism evidence="2">
    <name type="scientific">Brachypodium distachyon</name>
    <name type="common">Purple false brome</name>
    <name type="synonym">Trachynia distachya</name>
    <dbReference type="NCBI Taxonomy" id="15368"/>
    <lineage>
        <taxon>Eukaryota</taxon>
        <taxon>Viridiplantae</taxon>
        <taxon>Streptophyta</taxon>
        <taxon>Embryophyta</taxon>
        <taxon>Tracheophyta</taxon>
        <taxon>Spermatophyta</taxon>
        <taxon>Magnoliopsida</taxon>
        <taxon>Liliopsida</taxon>
        <taxon>Poales</taxon>
        <taxon>Poaceae</taxon>
        <taxon>BOP clade</taxon>
        <taxon>Pooideae</taxon>
        <taxon>Stipodae</taxon>
        <taxon>Brachypodieae</taxon>
        <taxon>Brachypodium</taxon>
    </lineage>
</organism>